<reference evidence="1" key="1">
    <citation type="submission" date="2022-08" db="EMBL/GenBank/DDBJ databases">
        <authorList>
            <person name="Kallberg Y."/>
            <person name="Tangrot J."/>
            <person name="Rosling A."/>
        </authorList>
    </citation>
    <scope>NUCLEOTIDE SEQUENCE</scope>
    <source>
        <strain evidence="1">Wild A</strain>
    </source>
</reference>
<sequence length="73" mass="8346">HNVLGGEYNDLYLKIDVLSLANDWTAFRKTFMHYYGLDPSICTFSILECHAQNYQGGIAMALHRHFQANNPSI</sequence>
<evidence type="ECO:0000313" key="2">
    <source>
        <dbReference type="Proteomes" id="UP001153678"/>
    </source>
</evidence>
<proteinExistence type="predicted"/>
<dbReference type="OrthoDB" id="2421167at2759"/>
<dbReference type="AlphaFoldDB" id="A0A9W4X2E8"/>
<dbReference type="Proteomes" id="UP001153678">
    <property type="component" value="Unassembled WGS sequence"/>
</dbReference>
<keyword evidence="2" id="KW-1185">Reference proteome</keyword>
<comment type="caution">
    <text evidence="1">The sequence shown here is derived from an EMBL/GenBank/DDBJ whole genome shotgun (WGS) entry which is preliminary data.</text>
</comment>
<feature type="non-terminal residue" evidence="1">
    <location>
        <position position="73"/>
    </location>
</feature>
<gene>
    <name evidence="1" type="ORF">FWILDA_LOCUS17900</name>
</gene>
<dbReference type="EMBL" id="CAMKVN010015567">
    <property type="protein sequence ID" value="CAI2197086.1"/>
    <property type="molecule type" value="Genomic_DNA"/>
</dbReference>
<feature type="non-terminal residue" evidence="1">
    <location>
        <position position="1"/>
    </location>
</feature>
<evidence type="ECO:0000313" key="1">
    <source>
        <dbReference type="EMBL" id="CAI2197086.1"/>
    </source>
</evidence>
<name>A0A9W4X2E8_9GLOM</name>
<accession>A0A9W4X2E8</accession>
<organism evidence="1 2">
    <name type="scientific">Funneliformis geosporum</name>
    <dbReference type="NCBI Taxonomy" id="1117311"/>
    <lineage>
        <taxon>Eukaryota</taxon>
        <taxon>Fungi</taxon>
        <taxon>Fungi incertae sedis</taxon>
        <taxon>Mucoromycota</taxon>
        <taxon>Glomeromycotina</taxon>
        <taxon>Glomeromycetes</taxon>
        <taxon>Glomerales</taxon>
        <taxon>Glomeraceae</taxon>
        <taxon>Funneliformis</taxon>
    </lineage>
</organism>
<protein>
    <submittedName>
        <fullName evidence="1">16902_t:CDS:1</fullName>
    </submittedName>
</protein>